<keyword evidence="2" id="KW-0378">Hydrolase</keyword>
<dbReference type="EC" id="3.6.1.-" evidence="2"/>
<dbReference type="InterPro" id="IPR043129">
    <property type="entry name" value="ATPase_NBD"/>
</dbReference>
<sequence>MTDDTSRSAAPSQALWAAVDLGSNSFRLEIARETAPGRFERLHYLKETVRLGGGLDAQGQLSPEAMQRGWQCLEGFGQRLKELPQARARAVATQTLREARNAAAFLQKAEELLGLPIAIISGREEAALIYQGVTSLLPEGDERRVVVDIGGRSTEIIIGQGRQAQDMESYPIGSVTCSQRHFASGQFTALAFADAEADAKAALAEAATRFARPRWDAAYGASGTVGAVLAALRKSGRTSMDDAIALSQLYWLRQRLIDAGDINALDMPGIREDRKAIIGGGLSVLISLFELLGIDTMRRGHGALRHGLFHAAHAAREQELPAWRQAA</sequence>
<dbReference type="CDD" id="cd24053">
    <property type="entry name" value="ASKHA_NBD_EcPPX-GppA-like"/>
    <property type="match status" value="1"/>
</dbReference>
<keyword evidence="3" id="KW-1185">Reference proteome</keyword>
<dbReference type="SUPFAM" id="SSF53067">
    <property type="entry name" value="Actin-like ATPase domain"/>
    <property type="match status" value="2"/>
</dbReference>
<protein>
    <submittedName>
        <fullName evidence="2">Ppx/GppA family phosphatase</fullName>
        <ecNumber evidence="2">3.6.1.-</ecNumber>
    </submittedName>
</protein>
<dbReference type="EMBL" id="JARVII010000002">
    <property type="protein sequence ID" value="MDG9698510.1"/>
    <property type="molecule type" value="Genomic_DNA"/>
</dbReference>
<dbReference type="FunFam" id="3.30.420.40:FF:000023">
    <property type="entry name" value="Guanosine-5'-triphosphate,3'-diphosphate pyrophosphatase"/>
    <property type="match status" value="1"/>
</dbReference>
<dbReference type="PANTHER" id="PTHR30005:SF0">
    <property type="entry name" value="RETROGRADE REGULATION PROTEIN 2"/>
    <property type="match status" value="1"/>
</dbReference>
<evidence type="ECO:0000259" key="1">
    <source>
        <dbReference type="Pfam" id="PF02541"/>
    </source>
</evidence>
<dbReference type="Gene3D" id="3.30.420.150">
    <property type="entry name" value="Exopolyphosphatase. Domain 2"/>
    <property type="match status" value="1"/>
</dbReference>
<name>A0AAW6RG30_9BURK</name>
<comment type="caution">
    <text evidence="2">The sequence shown here is derived from an EMBL/GenBank/DDBJ whole genome shotgun (WGS) entry which is preliminary data.</text>
</comment>
<dbReference type="GO" id="GO:0016462">
    <property type="term" value="F:pyrophosphatase activity"/>
    <property type="evidence" value="ECO:0007669"/>
    <property type="project" value="TreeGrafter"/>
</dbReference>
<evidence type="ECO:0000313" key="3">
    <source>
        <dbReference type="Proteomes" id="UP001237156"/>
    </source>
</evidence>
<dbReference type="PANTHER" id="PTHR30005">
    <property type="entry name" value="EXOPOLYPHOSPHATASE"/>
    <property type="match status" value="1"/>
</dbReference>
<proteinExistence type="predicted"/>
<dbReference type="Proteomes" id="UP001237156">
    <property type="component" value="Unassembled WGS sequence"/>
</dbReference>
<feature type="domain" description="Ppx/GppA phosphatase N-terminal" evidence="1">
    <location>
        <begin position="35"/>
        <end position="309"/>
    </location>
</feature>
<dbReference type="Pfam" id="PF02541">
    <property type="entry name" value="Ppx-GppA"/>
    <property type="match status" value="1"/>
</dbReference>
<organism evidence="2 3">
    <name type="scientific">Ottowia cancrivicina</name>
    <dbReference type="NCBI Taxonomy" id="3040346"/>
    <lineage>
        <taxon>Bacteria</taxon>
        <taxon>Pseudomonadati</taxon>
        <taxon>Pseudomonadota</taxon>
        <taxon>Betaproteobacteria</taxon>
        <taxon>Burkholderiales</taxon>
        <taxon>Comamonadaceae</taxon>
        <taxon>Ottowia</taxon>
    </lineage>
</organism>
<dbReference type="RefSeq" id="WP_279523589.1">
    <property type="nucleotide sequence ID" value="NZ_JARVII010000002.1"/>
</dbReference>
<evidence type="ECO:0000313" key="2">
    <source>
        <dbReference type="EMBL" id="MDG9698510.1"/>
    </source>
</evidence>
<dbReference type="Gene3D" id="3.30.420.40">
    <property type="match status" value="1"/>
</dbReference>
<dbReference type="InterPro" id="IPR050273">
    <property type="entry name" value="GppA/Ppx_hydrolase"/>
</dbReference>
<dbReference type="InterPro" id="IPR003695">
    <property type="entry name" value="Ppx_GppA_N"/>
</dbReference>
<reference evidence="2 3" key="1">
    <citation type="submission" date="2023-04" db="EMBL/GenBank/DDBJ databases">
        <title>Ottowia paracancer sp. nov., isolated from human stomach.</title>
        <authorList>
            <person name="Song Y."/>
        </authorList>
    </citation>
    <scope>NUCLEOTIDE SEQUENCE [LARGE SCALE GENOMIC DNA]</scope>
    <source>
        <strain evidence="2 3">10c7w1</strain>
    </source>
</reference>
<dbReference type="AlphaFoldDB" id="A0AAW6RG30"/>
<gene>
    <name evidence="2" type="ORF">QB898_02035</name>
</gene>
<accession>A0AAW6RG30</accession>